<evidence type="ECO:0000256" key="6">
    <source>
        <dbReference type="ARBA" id="ARBA00023136"/>
    </source>
</evidence>
<keyword evidence="6 7" id="KW-0472">Membrane</keyword>
<feature type="transmembrane region" description="Helical" evidence="7">
    <location>
        <begin position="176"/>
        <end position="199"/>
    </location>
</feature>
<feature type="transmembrane region" description="Helical" evidence="7">
    <location>
        <begin position="307"/>
        <end position="328"/>
    </location>
</feature>
<keyword evidence="3 7" id="KW-0812">Transmembrane</keyword>
<feature type="transmembrane region" description="Helical" evidence="7">
    <location>
        <begin position="117"/>
        <end position="141"/>
    </location>
</feature>
<dbReference type="Pfam" id="PF00324">
    <property type="entry name" value="AA_permease"/>
    <property type="match status" value="1"/>
</dbReference>
<keyword evidence="10" id="KW-1185">Reference proteome</keyword>
<evidence type="ECO:0000256" key="5">
    <source>
        <dbReference type="ARBA" id="ARBA00022989"/>
    </source>
</evidence>
<feature type="transmembrane region" description="Helical" evidence="7">
    <location>
        <begin position="425"/>
        <end position="444"/>
    </location>
</feature>
<keyword evidence="5 7" id="KW-1133">Transmembrane helix</keyword>
<evidence type="ECO:0000256" key="4">
    <source>
        <dbReference type="ARBA" id="ARBA00022970"/>
    </source>
</evidence>
<dbReference type="PROSITE" id="PS00218">
    <property type="entry name" value="AMINO_ACID_PERMEASE_1"/>
    <property type="match status" value="1"/>
</dbReference>
<organism evidence="9 10">
    <name type="scientific">Pseudoclavibacter albus</name>
    <dbReference type="NCBI Taxonomy" id="272241"/>
    <lineage>
        <taxon>Bacteria</taxon>
        <taxon>Bacillati</taxon>
        <taxon>Actinomycetota</taxon>
        <taxon>Actinomycetes</taxon>
        <taxon>Micrococcales</taxon>
        <taxon>Microbacteriaceae</taxon>
        <taxon>Pseudoclavibacter</taxon>
    </lineage>
</organism>
<feature type="transmembrane region" description="Helical" evidence="7">
    <location>
        <begin position="380"/>
        <end position="405"/>
    </location>
</feature>
<comment type="caution">
    <text evidence="9">The sequence shown here is derived from an EMBL/GenBank/DDBJ whole genome shotgun (WGS) entry which is preliminary data.</text>
</comment>
<proteinExistence type="predicted"/>
<protein>
    <submittedName>
        <fullName evidence="9">Amino acid permease</fullName>
    </submittedName>
</protein>
<dbReference type="InterPro" id="IPR004841">
    <property type="entry name" value="AA-permease/SLC12A_dom"/>
</dbReference>
<dbReference type="RefSeq" id="WP_206394873.1">
    <property type="nucleotide sequence ID" value="NZ_JAFDPW010000001.1"/>
</dbReference>
<keyword evidence="2" id="KW-0813">Transport</keyword>
<reference evidence="9 10" key="1">
    <citation type="submission" date="2022-04" db="EMBL/GenBank/DDBJ databases">
        <title>Human microbiome associated bacterial genomes.</title>
        <authorList>
            <person name="Sandstrom S."/>
            <person name="Salamzade R."/>
            <person name="Kalan L.R."/>
        </authorList>
    </citation>
    <scope>NUCLEOTIDE SEQUENCE [LARGE SCALE GENOMIC DNA]</scope>
    <source>
        <strain evidence="10">p3-SID1799</strain>
    </source>
</reference>
<gene>
    <name evidence="9" type="ORF">M3D15_05800</name>
</gene>
<keyword evidence="4" id="KW-0029">Amino-acid transport</keyword>
<dbReference type="Gene3D" id="1.20.1740.10">
    <property type="entry name" value="Amino acid/polyamine transporter I"/>
    <property type="match status" value="1"/>
</dbReference>
<evidence type="ECO:0000313" key="10">
    <source>
        <dbReference type="Proteomes" id="UP001525379"/>
    </source>
</evidence>
<feature type="transmembrane region" description="Helical" evidence="7">
    <location>
        <begin position="69"/>
        <end position="86"/>
    </location>
</feature>
<sequence length="485" mass="50577">MTTQETAPAAASTIDKPTLATTESSIEKGSLEQNLTPGQLTMMSLGGAIGAGLFVGSGAAVAVAGPAVLIAYAIAGLIIIAIMHMLGEMAVREPASGAFSVFAERAMGRIVGTTVGWLYWVQLIIVIAAEALGAAAVMAGWFPTLGVGGWVIAFVALFTVLNLLNVKHYGRVEFWFAGLKVVAILAFLVLGGALLFGLIPGVPSPGLSNLVPPEGFAPTGILGIASALLIVMFAFGGTEVAAIAAAETENPKSSIQRAVRSVLFRILVFYICSILVIVLALPWNDPAVEAGPFAAVLELTNIPAVETIIQIIVVVALLSALNANLYAASRMIFSLARRGNAPAFLGRVSPNSVPRIAVIASVLVGFATGVIALFNPDEDLLVPLLNIIGSTIILLWISIAVSFIILRRRGERRGEQLDYRLPFGYGFAAIALLGLGLIMVLSAFDPVAGGQLFATIALSLVIGAVTAVVFLVRGTKRPSDRVHKF</sequence>
<dbReference type="PANTHER" id="PTHR43495:SF5">
    <property type="entry name" value="GAMMA-AMINOBUTYRIC ACID PERMEASE"/>
    <property type="match status" value="1"/>
</dbReference>
<dbReference type="InterPro" id="IPR004840">
    <property type="entry name" value="Amino_acid_permease_CS"/>
</dbReference>
<comment type="subcellular location">
    <subcellularLocation>
        <location evidence="1">Membrane</location>
        <topology evidence="1">Multi-pass membrane protein</topology>
    </subcellularLocation>
</comment>
<feature type="transmembrane region" description="Helical" evidence="7">
    <location>
        <begin position="262"/>
        <end position="283"/>
    </location>
</feature>
<feature type="transmembrane region" description="Helical" evidence="7">
    <location>
        <begin position="356"/>
        <end position="374"/>
    </location>
</feature>
<evidence type="ECO:0000256" key="7">
    <source>
        <dbReference type="SAM" id="Phobius"/>
    </source>
</evidence>
<accession>A0ABT2HWZ6</accession>
<feature type="transmembrane region" description="Helical" evidence="7">
    <location>
        <begin position="450"/>
        <end position="472"/>
    </location>
</feature>
<feature type="transmembrane region" description="Helical" evidence="7">
    <location>
        <begin position="219"/>
        <end position="242"/>
    </location>
</feature>
<feature type="transmembrane region" description="Helical" evidence="7">
    <location>
        <begin position="147"/>
        <end position="164"/>
    </location>
</feature>
<evidence type="ECO:0000256" key="2">
    <source>
        <dbReference type="ARBA" id="ARBA00022448"/>
    </source>
</evidence>
<dbReference type="EMBL" id="JALXSQ010000018">
    <property type="protein sequence ID" value="MCT2042847.1"/>
    <property type="molecule type" value="Genomic_DNA"/>
</dbReference>
<dbReference type="PIRSF" id="PIRSF006060">
    <property type="entry name" value="AA_transporter"/>
    <property type="match status" value="1"/>
</dbReference>
<feature type="domain" description="Amino acid permease/ SLC12A" evidence="8">
    <location>
        <begin position="40"/>
        <end position="471"/>
    </location>
</feature>
<evidence type="ECO:0000256" key="1">
    <source>
        <dbReference type="ARBA" id="ARBA00004141"/>
    </source>
</evidence>
<evidence type="ECO:0000313" key="9">
    <source>
        <dbReference type="EMBL" id="MCT2042847.1"/>
    </source>
</evidence>
<evidence type="ECO:0000256" key="3">
    <source>
        <dbReference type="ARBA" id="ARBA00022692"/>
    </source>
</evidence>
<dbReference type="PANTHER" id="PTHR43495">
    <property type="entry name" value="GABA PERMEASE"/>
    <property type="match status" value="1"/>
</dbReference>
<evidence type="ECO:0000259" key="8">
    <source>
        <dbReference type="Pfam" id="PF00324"/>
    </source>
</evidence>
<name>A0ABT2HWZ6_9MICO</name>
<dbReference type="Proteomes" id="UP001525379">
    <property type="component" value="Unassembled WGS sequence"/>
</dbReference>